<keyword evidence="22" id="KW-1133">Transmembrane helix</keyword>
<evidence type="ECO:0000259" key="25">
    <source>
        <dbReference type="Pfam" id="PF02728"/>
    </source>
</evidence>
<dbReference type="GO" id="GO:0008131">
    <property type="term" value="F:primary methylamine oxidase activity"/>
    <property type="evidence" value="ECO:0007669"/>
    <property type="project" value="UniProtKB-EC"/>
</dbReference>
<dbReference type="InterPro" id="IPR000269">
    <property type="entry name" value="Cu_amine_oxidase"/>
</dbReference>
<dbReference type="AlphaFoldDB" id="A0AAN9LEY2"/>
<evidence type="ECO:0000313" key="27">
    <source>
        <dbReference type="Proteomes" id="UP001374584"/>
    </source>
</evidence>
<feature type="domain" description="Copper amine oxidase catalytic" evidence="23">
    <location>
        <begin position="295"/>
        <end position="709"/>
    </location>
</feature>
<keyword evidence="12 20" id="KW-0560">Oxidoreductase</keyword>
<dbReference type="GO" id="GO:0006950">
    <property type="term" value="P:response to stress"/>
    <property type="evidence" value="ECO:0007669"/>
    <property type="project" value="UniProtKB-ARBA"/>
</dbReference>
<dbReference type="FunFam" id="2.70.98.20:FF:000004">
    <property type="entry name" value="Amine oxidase"/>
    <property type="match status" value="1"/>
</dbReference>
<proteinExistence type="inferred from homology"/>
<comment type="cofactor">
    <cofactor evidence="20">
        <name>Cu cation</name>
        <dbReference type="ChEBI" id="CHEBI:23378"/>
    </cofactor>
    <text evidence="20">Contains 1 topaquinone per subunit.</text>
</comment>
<feature type="domain" description="Copper amine oxidase N2-terminal" evidence="24">
    <location>
        <begin position="77"/>
        <end position="160"/>
    </location>
</feature>
<keyword evidence="13 20" id="KW-0186">Copper</keyword>
<comment type="cofactor">
    <cofactor evidence="3">
        <name>Zn(2+)</name>
        <dbReference type="ChEBI" id="CHEBI:29105"/>
    </cofactor>
</comment>
<dbReference type="GO" id="GO:0009308">
    <property type="term" value="P:amine metabolic process"/>
    <property type="evidence" value="ECO:0007669"/>
    <property type="project" value="UniProtKB-UniRule"/>
</dbReference>
<evidence type="ECO:0000256" key="19">
    <source>
        <dbReference type="PIRSR" id="PIRSR600269-51"/>
    </source>
</evidence>
<keyword evidence="22" id="KW-0472">Membrane</keyword>
<dbReference type="InterPro" id="IPR015798">
    <property type="entry name" value="Cu_amine_oxidase_C"/>
</dbReference>
<evidence type="ECO:0000256" key="18">
    <source>
        <dbReference type="PIRSR" id="PIRSR600269-50"/>
    </source>
</evidence>
<comment type="catalytic activity">
    <reaction evidence="17">
        <text>a primary methyl amine + O2 + H2O = an aldehyde + H2O2 + NH4(+)</text>
        <dbReference type="Rhea" id="RHEA:16153"/>
        <dbReference type="ChEBI" id="CHEBI:15377"/>
        <dbReference type="ChEBI" id="CHEBI:15379"/>
        <dbReference type="ChEBI" id="CHEBI:16240"/>
        <dbReference type="ChEBI" id="CHEBI:17478"/>
        <dbReference type="ChEBI" id="CHEBI:28938"/>
        <dbReference type="ChEBI" id="CHEBI:228804"/>
        <dbReference type="EC" id="1.4.3.21"/>
    </reaction>
    <physiologicalReaction direction="left-to-right" evidence="17">
        <dbReference type="Rhea" id="RHEA:16154"/>
    </physiologicalReaction>
</comment>
<evidence type="ECO:0000256" key="10">
    <source>
        <dbReference type="ARBA" id="ARBA00022729"/>
    </source>
</evidence>
<dbReference type="PROSITE" id="PS01165">
    <property type="entry name" value="COPPER_AMINE_OXID_2"/>
    <property type="match status" value="1"/>
</dbReference>
<comment type="subunit">
    <text evidence="6">Homodimer.</text>
</comment>
<dbReference type="Pfam" id="PF02727">
    <property type="entry name" value="Cu_amine_oxidN2"/>
    <property type="match status" value="1"/>
</dbReference>
<evidence type="ECO:0000256" key="16">
    <source>
        <dbReference type="ARBA" id="ARBA00034113"/>
    </source>
</evidence>
<keyword evidence="14" id="KW-1015">Disulfide bond</keyword>
<comment type="cofactor">
    <cofactor evidence="1">
        <name>Cu cation</name>
        <dbReference type="ChEBI" id="CHEBI:23378"/>
    </cofactor>
</comment>
<dbReference type="EC" id="1.4.3.-" evidence="20"/>
<feature type="region of interest" description="Disordered" evidence="21">
    <location>
        <begin position="56"/>
        <end position="78"/>
    </location>
</feature>
<evidence type="ECO:0000256" key="5">
    <source>
        <dbReference type="ARBA" id="ARBA00007983"/>
    </source>
</evidence>
<evidence type="ECO:0000256" key="21">
    <source>
        <dbReference type="SAM" id="MobiDB-lite"/>
    </source>
</evidence>
<dbReference type="SUPFAM" id="SSF49998">
    <property type="entry name" value="Amine oxidase catalytic domain"/>
    <property type="match status" value="1"/>
</dbReference>
<evidence type="ECO:0000256" key="3">
    <source>
        <dbReference type="ARBA" id="ARBA00001947"/>
    </source>
</evidence>
<evidence type="ECO:0000259" key="24">
    <source>
        <dbReference type="Pfam" id="PF02727"/>
    </source>
</evidence>
<evidence type="ECO:0000256" key="4">
    <source>
        <dbReference type="ARBA" id="ARBA00004271"/>
    </source>
</evidence>
<evidence type="ECO:0000256" key="8">
    <source>
        <dbReference type="ARBA" id="ARBA00022525"/>
    </source>
</evidence>
<dbReference type="SUPFAM" id="SSF54416">
    <property type="entry name" value="Amine oxidase N-terminal region"/>
    <property type="match status" value="2"/>
</dbReference>
<evidence type="ECO:0000256" key="13">
    <source>
        <dbReference type="ARBA" id="ARBA00023008"/>
    </source>
</evidence>
<gene>
    <name evidence="26" type="ORF">VNO80_26410</name>
</gene>
<keyword evidence="10" id="KW-0732">Signal</keyword>
<dbReference type="GO" id="GO:0005507">
    <property type="term" value="F:copper ion binding"/>
    <property type="evidence" value="ECO:0007669"/>
    <property type="project" value="InterPro"/>
</dbReference>
<evidence type="ECO:0000256" key="9">
    <source>
        <dbReference type="ARBA" id="ARBA00022723"/>
    </source>
</evidence>
<evidence type="ECO:0000256" key="6">
    <source>
        <dbReference type="ARBA" id="ARBA00011738"/>
    </source>
</evidence>
<evidence type="ECO:0000256" key="15">
    <source>
        <dbReference type="ARBA" id="ARBA00023180"/>
    </source>
</evidence>
<dbReference type="InterPro" id="IPR016182">
    <property type="entry name" value="Cu_amine_oxidase_N-reg"/>
</dbReference>
<dbReference type="InterPro" id="IPR015800">
    <property type="entry name" value="Cu_amine_oxidase_N2"/>
</dbReference>
<reference evidence="26 27" key="1">
    <citation type="submission" date="2024-01" db="EMBL/GenBank/DDBJ databases">
        <title>The genomes of 5 underutilized Papilionoideae crops provide insights into root nodulation and disease resistanc.</title>
        <authorList>
            <person name="Jiang F."/>
        </authorList>
    </citation>
    <scope>NUCLEOTIDE SEQUENCE [LARGE SCALE GENOMIC DNA]</scope>
    <source>
        <strain evidence="26">JINMINGXINNONG_FW02</strain>
        <tissue evidence="26">Leaves</tissue>
    </source>
</reference>
<keyword evidence="27" id="KW-1185">Reference proteome</keyword>
<feature type="compositionally biased region" description="Polar residues" evidence="21">
    <location>
        <begin position="56"/>
        <end position="69"/>
    </location>
</feature>
<dbReference type="Gene3D" id="2.70.98.20">
    <property type="entry name" value="Copper amine oxidase, catalytic domain"/>
    <property type="match status" value="1"/>
</dbReference>
<evidence type="ECO:0000256" key="7">
    <source>
        <dbReference type="ARBA" id="ARBA00022523"/>
    </source>
</evidence>
<comment type="caution">
    <text evidence="26">The sequence shown here is derived from an EMBL/GenBank/DDBJ whole genome shotgun (WGS) entry which is preliminary data.</text>
</comment>
<evidence type="ECO:0000256" key="20">
    <source>
        <dbReference type="RuleBase" id="RU000672"/>
    </source>
</evidence>
<dbReference type="Gene3D" id="3.10.450.40">
    <property type="match status" value="2"/>
</dbReference>
<evidence type="ECO:0000256" key="17">
    <source>
        <dbReference type="ARBA" id="ARBA00051381"/>
    </source>
</evidence>
<dbReference type="EMBL" id="JAYMYR010000010">
    <property type="protein sequence ID" value="KAK7334649.1"/>
    <property type="molecule type" value="Genomic_DNA"/>
</dbReference>
<comment type="cofactor">
    <cofactor evidence="2">
        <name>Mn(2+)</name>
        <dbReference type="ChEBI" id="CHEBI:29035"/>
    </cofactor>
</comment>
<organism evidence="26 27">
    <name type="scientific">Phaseolus coccineus</name>
    <name type="common">Scarlet runner bean</name>
    <name type="synonym">Phaseolus multiflorus</name>
    <dbReference type="NCBI Taxonomy" id="3886"/>
    <lineage>
        <taxon>Eukaryota</taxon>
        <taxon>Viridiplantae</taxon>
        <taxon>Streptophyta</taxon>
        <taxon>Embryophyta</taxon>
        <taxon>Tracheophyta</taxon>
        <taxon>Spermatophyta</taxon>
        <taxon>Magnoliopsida</taxon>
        <taxon>eudicotyledons</taxon>
        <taxon>Gunneridae</taxon>
        <taxon>Pentapetalae</taxon>
        <taxon>rosids</taxon>
        <taxon>fabids</taxon>
        <taxon>Fabales</taxon>
        <taxon>Fabaceae</taxon>
        <taxon>Papilionoideae</taxon>
        <taxon>50 kb inversion clade</taxon>
        <taxon>NPAAA clade</taxon>
        <taxon>indigoferoid/millettioid clade</taxon>
        <taxon>Phaseoleae</taxon>
        <taxon>Phaseolus</taxon>
    </lineage>
</organism>
<feature type="modified residue" description="2',4',5'-topaquinone" evidence="19">
    <location>
        <position position="460"/>
    </location>
</feature>
<evidence type="ECO:0000313" key="26">
    <source>
        <dbReference type="EMBL" id="KAK7334649.1"/>
    </source>
</evidence>
<keyword evidence="7" id="KW-0052">Apoplast</keyword>
<keyword evidence="8" id="KW-0964">Secreted</keyword>
<dbReference type="GO" id="GO:0048046">
    <property type="term" value="C:apoplast"/>
    <property type="evidence" value="ECO:0007669"/>
    <property type="project" value="UniProtKB-SubCell"/>
</dbReference>
<evidence type="ECO:0000256" key="11">
    <source>
        <dbReference type="ARBA" id="ARBA00022772"/>
    </source>
</evidence>
<comment type="pathway">
    <text evidence="16">Amine and polyamine degradation; putrescine degradation.</text>
</comment>
<keyword evidence="11 18" id="KW-0801">TPQ</keyword>
<evidence type="ECO:0000256" key="12">
    <source>
        <dbReference type="ARBA" id="ARBA00023002"/>
    </source>
</evidence>
<evidence type="ECO:0000256" key="14">
    <source>
        <dbReference type="ARBA" id="ARBA00023157"/>
    </source>
</evidence>
<evidence type="ECO:0000256" key="1">
    <source>
        <dbReference type="ARBA" id="ARBA00001935"/>
    </source>
</evidence>
<dbReference type="FunFam" id="3.10.450.40:FF:000024">
    <property type="entry name" value="Amine oxidase"/>
    <property type="match status" value="1"/>
</dbReference>
<keyword evidence="9 20" id="KW-0479">Metal-binding</keyword>
<evidence type="ECO:0000256" key="22">
    <source>
        <dbReference type="SAM" id="Phobius"/>
    </source>
</evidence>
<comment type="subcellular location">
    <subcellularLocation>
        <location evidence="4">Secreted</location>
        <location evidence="4">Extracellular space</location>
        <location evidence="4">Apoplast</location>
    </subcellularLocation>
</comment>
<dbReference type="InterPro" id="IPR049947">
    <property type="entry name" value="Cu_Am_Ox_Cu-bd"/>
</dbReference>
<dbReference type="InterPro" id="IPR015802">
    <property type="entry name" value="Cu_amine_oxidase_N3"/>
</dbReference>
<evidence type="ECO:0000259" key="23">
    <source>
        <dbReference type="Pfam" id="PF01179"/>
    </source>
</evidence>
<comment type="similarity">
    <text evidence="5 20">Belongs to the copper/topaquinone oxidase family.</text>
</comment>
<sequence>MEAKNLWRFLVLSTGVAIISLVSWLHLPSFSNKEVLNCNLYSGWCTSKNRFYSSARPNEIKNPSSPTSDHQSEIPQHPLDPLTVQEFNRVRTILSSHPLFKSSSGYTLNSVVLEEPDKKLVLKWKKGDPLLPRKASVVAVVKGVSHVLTVDLEISQVTSHETGSASGYPIMTMEDMVGVLEVPLKSTEFNRSITKRGVNLADLACLPISSGWYGIPVEENRRLIKVQCYSKEGTVNFYMKPIEGVTALVDMDRKEVLAISDDGQNIPVANGANTDYRYSIQKLNGELRLLNPISLEQPKGPSFSVDGHLVKWATWEFHLRPDPRAGIIISQVKVRDPDTSKLRNVMYKGFTSELFVPYMDPTEGWYFKTYMDAGEYGFGLQAMPLDPLNDCPRNAYYMDGVFASSDGTPYLQPNMICIFESYAGDIAWRHAECPITGLKVTEVRPKVTLVVRMAAAVANYDYIVDWEFQTDGLIRAKVGLSGILMVKGTTYENMDQVPEKDYLYGTLLSENIIGVIHDHYITYYLDMDVDGSDNSFVKVNIKKEETSSEESPRKSYLKAVKKVAKTEKDGQIRLKLYDPSEFHVVNPLKKTRVGNPVGYKLVPGATAASLLDPEDPPQKRAAFTNNQIWVTPYNKTEQWAGGLFVYQSKGDDTLQVWSDRDRPIENKDIVLWYTIGFHHIPCQEDYPIMPTVSSSFDLKPVNFFERNPILGVPPNLDEDLPVCKAHKSA</sequence>
<dbReference type="GO" id="GO:0048038">
    <property type="term" value="F:quinone binding"/>
    <property type="evidence" value="ECO:0007669"/>
    <property type="project" value="InterPro"/>
</dbReference>
<dbReference type="FunFam" id="3.10.450.40:FF:000005">
    <property type="entry name" value="Amine oxidase"/>
    <property type="match status" value="1"/>
</dbReference>
<feature type="active site" description="Proton acceptor" evidence="18">
    <location>
        <position position="372"/>
    </location>
</feature>
<comment type="PTM">
    <text evidence="19 20">Topaquinone (TPQ) is generated by copper-dependent autoxidation of a specific tyrosyl residue.</text>
</comment>
<feature type="domain" description="Copper amine oxidase N3-terminal" evidence="25">
    <location>
        <begin position="169"/>
        <end position="268"/>
    </location>
</feature>
<name>A0AAN9LEY2_PHACN</name>
<keyword evidence="15" id="KW-0325">Glycoprotein</keyword>
<keyword evidence="22" id="KW-0812">Transmembrane</keyword>
<dbReference type="Pfam" id="PF01179">
    <property type="entry name" value="Cu_amine_oxid"/>
    <property type="match status" value="1"/>
</dbReference>
<feature type="transmembrane region" description="Helical" evidence="22">
    <location>
        <begin position="7"/>
        <end position="27"/>
    </location>
</feature>
<protein>
    <recommendedName>
        <fullName evidence="20">Amine oxidase</fullName>
        <ecNumber evidence="20">1.4.3.-</ecNumber>
    </recommendedName>
</protein>
<dbReference type="InterPro" id="IPR036460">
    <property type="entry name" value="Cu_amine_oxidase_C_sf"/>
</dbReference>
<evidence type="ECO:0000256" key="2">
    <source>
        <dbReference type="ARBA" id="ARBA00001936"/>
    </source>
</evidence>
<dbReference type="PANTHER" id="PTHR10638:SF41">
    <property type="entry name" value="AMINE OXIDASE"/>
    <property type="match status" value="1"/>
</dbReference>
<dbReference type="Proteomes" id="UP001374584">
    <property type="component" value="Unassembled WGS sequence"/>
</dbReference>
<feature type="active site" description="Schiff-base intermediate with substrate; via topaquinone" evidence="18">
    <location>
        <position position="460"/>
    </location>
</feature>
<dbReference type="PANTHER" id="PTHR10638">
    <property type="entry name" value="COPPER AMINE OXIDASE"/>
    <property type="match status" value="1"/>
</dbReference>
<dbReference type="Pfam" id="PF02728">
    <property type="entry name" value="Cu_amine_oxidN3"/>
    <property type="match status" value="1"/>
</dbReference>
<accession>A0AAN9LEY2</accession>